<reference evidence="2" key="1">
    <citation type="submission" date="2016-07" db="EMBL/GenBank/DDBJ databases">
        <authorList>
            <person name="Florea S."/>
            <person name="Webb J.S."/>
            <person name="Jaromczyk J."/>
            <person name="Schardl C.L."/>
        </authorList>
    </citation>
    <scope>NUCLEOTIDE SEQUENCE [LARGE SCALE GENOMIC DNA]</scope>
    <source>
        <strain evidence="2">CY1</strain>
    </source>
</reference>
<dbReference type="STRING" id="1469647.BC351_31915"/>
<sequence length="117" mass="13707">MTLRTFTSSHNFPFHFYETILPKIKNGDFGELTHIHYHNLLTDTSKEALVFLDNLGLPLEGIAWLKEHAIIMQRNLKEILELTSTADVIRELEKRNEKLQQLVCDRDEERASSREEL</sequence>
<protein>
    <submittedName>
        <fullName evidence="1">Uncharacterized protein</fullName>
    </submittedName>
</protein>
<evidence type="ECO:0000313" key="1">
    <source>
        <dbReference type="EMBL" id="OPH53088.1"/>
    </source>
</evidence>
<comment type="caution">
    <text evidence="1">The sequence shown here is derived from an EMBL/GenBank/DDBJ whole genome shotgun (WGS) entry which is preliminary data.</text>
</comment>
<dbReference type="RefSeq" id="WP_079415932.1">
    <property type="nucleotide sequence ID" value="NZ_MBTG01000024.1"/>
</dbReference>
<evidence type="ECO:0000313" key="2">
    <source>
        <dbReference type="Proteomes" id="UP000190626"/>
    </source>
</evidence>
<proteinExistence type="predicted"/>
<dbReference type="AlphaFoldDB" id="A0A1V4HG59"/>
<accession>A0A1V4HG59</accession>
<gene>
    <name evidence="1" type="ORF">BC351_31915</name>
</gene>
<dbReference type="EMBL" id="MBTG01000024">
    <property type="protein sequence ID" value="OPH53088.1"/>
    <property type="molecule type" value="Genomic_DNA"/>
</dbReference>
<organism evidence="1 2">
    <name type="scientific">Paenibacillus ferrarius</name>
    <dbReference type="NCBI Taxonomy" id="1469647"/>
    <lineage>
        <taxon>Bacteria</taxon>
        <taxon>Bacillati</taxon>
        <taxon>Bacillota</taxon>
        <taxon>Bacilli</taxon>
        <taxon>Bacillales</taxon>
        <taxon>Paenibacillaceae</taxon>
        <taxon>Paenibacillus</taxon>
    </lineage>
</organism>
<keyword evidence="2" id="KW-1185">Reference proteome</keyword>
<name>A0A1V4HG59_9BACL</name>
<dbReference type="Proteomes" id="UP000190626">
    <property type="component" value="Unassembled WGS sequence"/>
</dbReference>